<dbReference type="SUPFAM" id="SSF48452">
    <property type="entry name" value="TPR-like"/>
    <property type="match status" value="2"/>
</dbReference>
<accession>A0A2S9XJD5</accession>
<evidence type="ECO:0000313" key="1">
    <source>
        <dbReference type="EMBL" id="PRP92850.1"/>
    </source>
</evidence>
<dbReference type="RefSeq" id="WP_146156030.1">
    <property type="nucleotide sequence ID" value="NZ_PVNK01000203.1"/>
</dbReference>
<dbReference type="Proteomes" id="UP000237968">
    <property type="component" value="Unassembled WGS sequence"/>
</dbReference>
<dbReference type="EMBL" id="PVNK01000203">
    <property type="protein sequence ID" value="PRP92850.1"/>
    <property type="molecule type" value="Genomic_DNA"/>
</dbReference>
<sequence>MLRNKPQRVLATLVLATSLVGVGGCGGSLTRAQDALAIGDEAEAEVQLRKALKSESTRVEASAQLSVLLARQAAEFAADEPKRAEDFYREALDLDSRNEAARLGLARLLMKRGFMTDANELLEVDGCHGCGRLRAMMVHESAVNALAAGDILGARQLFQQAFEQGKDPLDALGLVRTWLAPSQRDLAQAQAALEAAAPLIAGGQAEAEQQFQELRIQLLGAAAASRNNDMVEALFKVRTATLQDEPEFDLRFRISQAQFRNGDSDPAIARMTSLLENSGQYLEPTQRQVMTAALVVMYSARTAQHLQMGDPVGAAKDIGAALKLDADNNRLKLQQVLAIAANRLPLAFTEIDKARAGKDQTEVKAILHALDVLAQIDAGKMNKAYDALEKAESLAAELPEVLLARAYVLARSRNEDLKKDELKDARKESGFEYPKGRINQFAGALAYLDRAKAAVREQGVLHALRGPGFDVRVKALEAEIGAFYPYEVDWYPGSGAVIELISATGQKSVEYKGPRWLKGTAVASSGSSAEIPVKNVGLVWLDYDGKHIAVLVEDHTHIKINI</sequence>
<dbReference type="InterPro" id="IPR011990">
    <property type="entry name" value="TPR-like_helical_dom_sf"/>
</dbReference>
<dbReference type="Pfam" id="PF14559">
    <property type="entry name" value="TPR_19"/>
    <property type="match status" value="1"/>
</dbReference>
<keyword evidence="2" id="KW-1185">Reference proteome</keyword>
<proteinExistence type="predicted"/>
<dbReference type="AlphaFoldDB" id="A0A2S9XJD5"/>
<protein>
    <recommendedName>
        <fullName evidence="3">Tetratricopeptide repeat protein</fullName>
    </recommendedName>
</protein>
<dbReference type="Gene3D" id="1.25.40.10">
    <property type="entry name" value="Tetratricopeptide repeat domain"/>
    <property type="match status" value="2"/>
</dbReference>
<dbReference type="OrthoDB" id="5486338at2"/>
<name>A0A2S9XJD5_9BACT</name>
<organism evidence="1 2">
    <name type="scientific">Enhygromyxa salina</name>
    <dbReference type="NCBI Taxonomy" id="215803"/>
    <lineage>
        <taxon>Bacteria</taxon>
        <taxon>Pseudomonadati</taxon>
        <taxon>Myxococcota</taxon>
        <taxon>Polyangia</taxon>
        <taxon>Nannocystales</taxon>
        <taxon>Nannocystaceae</taxon>
        <taxon>Enhygromyxa</taxon>
    </lineage>
</organism>
<reference evidence="1 2" key="1">
    <citation type="submission" date="2018-03" db="EMBL/GenBank/DDBJ databases">
        <title>Draft Genome Sequences of the Obligatory Marine Myxobacteria Enhygromyxa salina SWB005.</title>
        <authorList>
            <person name="Poehlein A."/>
            <person name="Moghaddam J.A."/>
            <person name="Harms H."/>
            <person name="Alanjari M."/>
            <person name="Koenig G.M."/>
            <person name="Daniel R."/>
            <person name="Schaeberle T.F."/>
        </authorList>
    </citation>
    <scope>NUCLEOTIDE SEQUENCE [LARGE SCALE GENOMIC DNA]</scope>
    <source>
        <strain evidence="1 2">SWB005</strain>
    </source>
</reference>
<comment type="caution">
    <text evidence="1">The sequence shown here is derived from an EMBL/GenBank/DDBJ whole genome shotgun (WGS) entry which is preliminary data.</text>
</comment>
<evidence type="ECO:0000313" key="2">
    <source>
        <dbReference type="Proteomes" id="UP000237968"/>
    </source>
</evidence>
<dbReference type="PROSITE" id="PS51257">
    <property type="entry name" value="PROKAR_LIPOPROTEIN"/>
    <property type="match status" value="1"/>
</dbReference>
<evidence type="ECO:0008006" key="3">
    <source>
        <dbReference type="Google" id="ProtNLM"/>
    </source>
</evidence>
<gene>
    <name evidence="1" type="ORF">ENSA5_46820</name>
</gene>